<proteinExistence type="predicted"/>
<dbReference type="SUPFAM" id="SSF56496">
    <property type="entry name" value="Fibrinogen C-terminal domain-like"/>
    <property type="match status" value="1"/>
</dbReference>
<dbReference type="PROSITE" id="PS51406">
    <property type="entry name" value="FIBRINOGEN_C_2"/>
    <property type="match status" value="1"/>
</dbReference>
<feature type="domain" description="Fibrinogen C-terminal" evidence="2">
    <location>
        <begin position="47"/>
        <end position="271"/>
    </location>
</feature>
<dbReference type="SMART" id="SM00186">
    <property type="entry name" value="FBG"/>
    <property type="match status" value="1"/>
</dbReference>
<keyword evidence="4" id="KW-1185">Reference proteome</keyword>
<dbReference type="EMBL" id="JAIZAY010000020">
    <property type="protein sequence ID" value="KAJ8023162.1"/>
    <property type="molecule type" value="Genomic_DNA"/>
</dbReference>
<evidence type="ECO:0000259" key="2">
    <source>
        <dbReference type="PROSITE" id="PS51406"/>
    </source>
</evidence>
<dbReference type="Gene3D" id="3.90.215.10">
    <property type="entry name" value="Gamma Fibrinogen, chain A, domain 1"/>
    <property type="match status" value="1"/>
</dbReference>
<gene>
    <name evidence="3" type="ORF">HOLleu_38265</name>
</gene>
<dbReference type="OrthoDB" id="10352504at2759"/>
<feature type="chain" id="PRO_5040133523" evidence="1">
    <location>
        <begin position="18"/>
        <end position="273"/>
    </location>
</feature>
<protein>
    <submittedName>
        <fullName evidence="3">Fibrinogen-like protein A</fullName>
    </submittedName>
</protein>
<organism evidence="3 4">
    <name type="scientific">Holothuria leucospilota</name>
    <name type="common">Black long sea cucumber</name>
    <name type="synonym">Mertensiothuria leucospilota</name>
    <dbReference type="NCBI Taxonomy" id="206669"/>
    <lineage>
        <taxon>Eukaryota</taxon>
        <taxon>Metazoa</taxon>
        <taxon>Echinodermata</taxon>
        <taxon>Eleutherozoa</taxon>
        <taxon>Echinozoa</taxon>
        <taxon>Holothuroidea</taxon>
        <taxon>Aspidochirotacea</taxon>
        <taxon>Aspidochirotida</taxon>
        <taxon>Holothuriidae</taxon>
        <taxon>Holothuria</taxon>
    </lineage>
</organism>
<dbReference type="Pfam" id="PF00147">
    <property type="entry name" value="Fibrinogen_C"/>
    <property type="match status" value="1"/>
</dbReference>
<feature type="signal peptide" evidence="1">
    <location>
        <begin position="1"/>
        <end position="17"/>
    </location>
</feature>
<reference evidence="3" key="1">
    <citation type="submission" date="2021-10" db="EMBL/GenBank/DDBJ databases">
        <title>Tropical sea cucumber genome reveals ecological adaptation and Cuvierian tubules defense mechanism.</title>
        <authorList>
            <person name="Chen T."/>
        </authorList>
    </citation>
    <scope>NUCLEOTIDE SEQUENCE</scope>
    <source>
        <strain evidence="3">Nanhai2018</strain>
        <tissue evidence="3">Muscle</tissue>
    </source>
</reference>
<evidence type="ECO:0000313" key="3">
    <source>
        <dbReference type="EMBL" id="KAJ8023162.1"/>
    </source>
</evidence>
<comment type="caution">
    <text evidence="3">The sequence shown here is derived from an EMBL/GenBank/DDBJ whole genome shotgun (WGS) entry which is preliminary data.</text>
</comment>
<sequence length="273" mass="31835">MMKSLLVAIFVVGLSLSDIVSLSSEFRREDVTFRKKRNTERLTYFYYQQPEYPRDCKEVYDQCEDQAPGGVYLIKPEGSPQPFEVYCNNSIDGGGWTVFQRRVDGSVDFYRFWNEYKSGFGFLRGEFWLGNDKISYLTNQKRYELRIDMNNVNGEPYFAKYNLFRISDEGSKYRLVGLGDYDSSSTANNDALKNFRNQSFSTRDEDNDASDRLHVATRCHGAWWFKSNHFYSHLNGLYNAGSSYDKSIDWDGLPGQSFHIKYSEMKIRPLPDP</sequence>
<evidence type="ECO:0000313" key="4">
    <source>
        <dbReference type="Proteomes" id="UP001152320"/>
    </source>
</evidence>
<dbReference type="NCBIfam" id="NF040941">
    <property type="entry name" value="GGGWT_bact"/>
    <property type="match status" value="1"/>
</dbReference>
<dbReference type="GO" id="GO:0005615">
    <property type="term" value="C:extracellular space"/>
    <property type="evidence" value="ECO:0007669"/>
    <property type="project" value="TreeGrafter"/>
</dbReference>
<dbReference type="PANTHER" id="PTHR19143">
    <property type="entry name" value="FIBRINOGEN/TENASCIN/ANGIOPOEITIN"/>
    <property type="match status" value="1"/>
</dbReference>
<dbReference type="Proteomes" id="UP001152320">
    <property type="component" value="Chromosome 20"/>
</dbReference>
<keyword evidence="1" id="KW-0732">Signal</keyword>
<evidence type="ECO:0000256" key="1">
    <source>
        <dbReference type="SAM" id="SignalP"/>
    </source>
</evidence>
<dbReference type="PANTHER" id="PTHR19143:SF458">
    <property type="entry name" value="FIBRINOGEN C-TERMINAL DOMAIN-CONTAINING PROTEIN-RELATED"/>
    <property type="match status" value="1"/>
</dbReference>
<dbReference type="CDD" id="cd00087">
    <property type="entry name" value="FReD"/>
    <property type="match status" value="1"/>
</dbReference>
<dbReference type="InterPro" id="IPR050373">
    <property type="entry name" value="Fibrinogen_C-term_domain"/>
</dbReference>
<dbReference type="InterPro" id="IPR014716">
    <property type="entry name" value="Fibrinogen_a/b/g_C_1"/>
</dbReference>
<accession>A0A9Q1BFX7</accession>
<dbReference type="AlphaFoldDB" id="A0A9Q1BFX7"/>
<dbReference type="InterPro" id="IPR002181">
    <property type="entry name" value="Fibrinogen_a/b/g_C_dom"/>
</dbReference>
<dbReference type="InterPro" id="IPR036056">
    <property type="entry name" value="Fibrinogen-like_C"/>
</dbReference>
<name>A0A9Q1BFX7_HOLLE</name>